<dbReference type="Proteomes" id="UP000183144">
    <property type="component" value="Unassembled WGS sequence"/>
</dbReference>
<dbReference type="CDD" id="cd01659">
    <property type="entry name" value="TRX_superfamily"/>
    <property type="match status" value="1"/>
</dbReference>
<dbReference type="PANTHER" id="PTHR34573:SF1">
    <property type="entry name" value="VITAMIN K EPOXIDE REDUCTASE DOMAIN-CONTAINING PROTEIN"/>
    <property type="match status" value="1"/>
</dbReference>
<sequence length="117" mass="12823">MGLVLIPIAIYSVVVAGPAGSGRYDQLAQCLTDKGTKMYGAYWCTHCQSQKRLFGKSFSKIKYVECSLPGGQEQTRECKDAGINSYPTWEFGDGSRLEGQISLEILAEKSNCKGVMK</sequence>
<dbReference type="InterPro" id="IPR036249">
    <property type="entry name" value="Thioredoxin-like_sf"/>
</dbReference>
<protein>
    <recommendedName>
        <fullName evidence="3">Thioredoxin domain-containing protein</fullName>
    </recommendedName>
</protein>
<reference evidence="1 2" key="1">
    <citation type="journal article" date="2016" name="Environ. Microbiol.">
        <title>Genomic resolution of a cold subsurface aquifer community provides metabolic insights for novel microbes adapted to high CO concentrations.</title>
        <authorList>
            <person name="Probst A.J."/>
            <person name="Castelle C.J."/>
            <person name="Singh A."/>
            <person name="Brown C.T."/>
            <person name="Anantharaman K."/>
            <person name="Sharon I."/>
            <person name="Hug L.A."/>
            <person name="Burstein D."/>
            <person name="Emerson J.B."/>
            <person name="Thomas B.C."/>
            <person name="Banfield J.F."/>
        </authorList>
    </citation>
    <scope>NUCLEOTIDE SEQUENCE [LARGE SCALE GENOMIC DNA]</scope>
    <source>
        <strain evidence="1">CG1_02_47_37</strain>
    </source>
</reference>
<dbReference type="SUPFAM" id="SSF52833">
    <property type="entry name" value="Thioredoxin-like"/>
    <property type="match status" value="1"/>
</dbReference>
<proteinExistence type="predicted"/>
<evidence type="ECO:0008006" key="3">
    <source>
        <dbReference type="Google" id="ProtNLM"/>
    </source>
</evidence>
<comment type="caution">
    <text evidence="1">The sequence shown here is derived from an EMBL/GenBank/DDBJ whole genome shotgun (WGS) entry which is preliminary data.</text>
</comment>
<dbReference type="PANTHER" id="PTHR34573">
    <property type="entry name" value="VKC DOMAIN-CONTAINING PROTEIN"/>
    <property type="match status" value="1"/>
</dbReference>
<dbReference type="STRING" id="1805034.AUJ59_02685"/>
<gene>
    <name evidence="1" type="ORF">AUJ59_02685</name>
</gene>
<evidence type="ECO:0000313" key="1">
    <source>
        <dbReference type="EMBL" id="OIN89016.1"/>
    </source>
</evidence>
<dbReference type="EMBL" id="MNUI01000047">
    <property type="protein sequence ID" value="OIN89016.1"/>
    <property type="molecule type" value="Genomic_DNA"/>
</dbReference>
<accession>A0A1J4RPP9</accession>
<name>A0A1J4RPP9_9BACT</name>
<dbReference type="AlphaFoldDB" id="A0A1J4RPP9"/>
<evidence type="ECO:0000313" key="2">
    <source>
        <dbReference type="Proteomes" id="UP000183144"/>
    </source>
</evidence>
<organism evidence="1 2">
    <name type="scientific">Candidatus Beckwithbacteria bacterium CG1_02_47_37</name>
    <dbReference type="NCBI Taxonomy" id="1805034"/>
    <lineage>
        <taxon>Bacteria</taxon>
        <taxon>Candidatus Beckwithiibacteriota</taxon>
    </lineage>
</organism>
<dbReference type="Gene3D" id="3.40.30.10">
    <property type="entry name" value="Glutaredoxin"/>
    <property type="match status" value="1"/>
</dbReference>